<accession>A0A8C9IDB7</accession>
<sequence length="69" mass="7835">LAGQKIHLGWANREYIGVITSIVKYIEDSLNLFSTPCHSRLTALKEELIALERRPGYDEAQVTKCEMLT</sequence>
<evidence type="ECO:0000256" key="1">
    <source>
        <dbReference type="ARBA" id="ARBA00004245"/>
    </source>
</evidence>
<keyword evidence="7" id="KW-1185">Reference proteome</keyword>
<evidence type="ECO:0000256" key="5">
    <source>
        <dbReference type="ARBA" id="ARBA00023212"/>
    </source>
</evidence>
<protein>
    <submittedName>
        <fullName evidence="6">Uncharacterized protein</fullName>
    </submittedName>
</protein>
<dbReference type="GO" id="GO:0031209">
    <property type="term" value="C:SCAR complex"/>
    <property type="evidence" value="ECO:0007669"/>
    <property type="project" value="InterPro"/>
</dbReference>
<proteinExistence type="inferred from homology"/>
<dbReference type="PANTHER" id="PTHR33668:SF1">
    <property type="entry name" value="PROTEIN BRICK1"/>
    <property type="match status" value="1"/>
</dbReference>
<keyword evidence="5" id="KW-0206">Cytoskeleton</keyword>
<keyword evidence="3" id="KW-0963">Cytoplasm</keyword>
<evidence type="ECO:0000256" key="2">
    <source>
        <dbReference type="ARBA" id="ARBA00005620"/>
    </source>
</evidence>
<dbReference type="GO" id="GO:0048870">
    <property type="term" value="P:cell motility"/>
    <property type="evidence" value="ECO:0007669"/>
    <property type="project" value="TreeGrafter"/>
</dbReference>
<comment type="similarity">
    <text evidence="2">Belongs to the BRK1 family.</text>
</comment>
<keyword evidence="4" id="KW-0175">Coiled coil</keyword>
<dbReference type="AlphaFoldDB" id="A0A8C9IDB7"/>
<reference evidence="6" key="1">
    <citation type="submission" date="2025-08" db="UniProtKB">
        <authorList>
            <consortium name="Ensembl"/>
        </authorList>
    </citation>
    <scope>IDENTIFICATION</scope>
</reference>
<dbReference type="Gene3D" id="1.20.5.110">
    <property type="match status" value="1"/>
</dbReference>
<evidence type="ECO:0000313" key="7">
    <source>
        <dbReference type="Proteomes" id="UP000694416"/>
    </source>
</evidence>
<comment type="subcellular location">
    <subcellularLocation>
        <location evidence="1">Cytoplasm</location>
        <location evidence="1">Cytoskeleton</location>
    </subcellularLocation>
</comment>
<organism evidence="6 7">
    <name type="scientific">Piliocolobus tephrosceles</name>
    <name type="common">Ugandan red Colobus</name>
    <dbReference type="NCBI Taxonomy" id="591936"/>
    <lineage>
        <taxon>Eukaryota</taxon>
        <taxon>Metazoa</taxon>
        <taxon>Chordata</taxon>
        <taxon>Craniata</taxon>
        <taxon>Vertebrata</taxon>
        <taxon>Euteleostomi</taxon>
        <taxon>Mammalia</taxon>
        <taxon>Eutheria</taxon>
        <taxon>Euarchontoglires</taxon>
        <taxon>Primates</taxon>
        <taxon>Haplorrhini</taxon>
        <taxon>Catarrhini</taxon>
        <taxon>Cercopithecidae</taxon>
        <taxon>Colobinae</taxon>
        <taxon>Piliocolobus</taxon>
    </lineage>
</organism>
<reference evidence="6" key="2">
    <citation type="submission" date="2025-09" db="UniProtKB">
        <authorList>
            <consortium name="Ensembl"/>
        </authorList>
    </citation>
    <scope>IDENTIFICATION</scope>
</reference>
<evidence type="ECO:0000256" key="3">
    <source>
        <dbReference type="ARBA" id="ARBA00022490"/>
    </source>
</evidence>
<dbReference type="Ensembl" id="ENSPTET00000046675.1">
    <property type="protein sequence ID" value="ENSPTEP00000034161.1"/>
    <property type="gene ID" value="ENSPTEG00000032475.1"/>
</dbReference>
<dbReference type="InterPro" id="IPR033378">
    <property type="entry name" value="BRICK1"/>
</dbReference>
<name>A0A8C9IDB7_9PRIM</name>
<dbReference type="PANTHER" id="PTHR33668">
    <property type="entry name" value="PROTEIN BRICK1"/>
    <property type="match status" value="1"/>
</dbReference>
<dbReference type="GO" id="GO:0007015">
    <property type="term" value="P:actin filament organization"/>
    <property type="evidence" value="ECO:0007669"/>
    <property type="project" value="InterPro"/>
</dbReference>
<dbReference type="GO" id="GO:0044877">
    <property type="term" value="F:protein-containing complex binding"/>
    <property type="evidence" value="ECO:0007669"/>
    <property type="project" value="InterPro"/>
</dbReference>
<dbReference type="Proteomes" id="UP000694416">
    <property type="component" value="Unplaced"/>
</dbReference>
<dbReference type="GO" id="GO:0005856">
    <property type="term" value="C:cytoskeleton"/>
    <property type="evidence" value="ECO:0007669"/>
    <property type="project" value="UniProtKB-SubCell"/>
</dbReference>
<dbReference type="GO" id="GO:0008064">
    <property type="term" value="P:regulation of actin polymerization or depolymerization"/>
    <property type="evidence" value="ECO:0007669"/>
    <property type="project" value="TreeGrafter"/>
</dbReference>
<evidence type="ECO:0000256" key="4">
    <source>
        <dbReference type="ARBA" id="ARBA00023054"/>
    </source>
</evidence>
<evidence type="ECO:0000313" key="6">
    <source>
        <dbReference type="Ensembl" id="ENSPTEP00000034161.1"/>
    </source>
</evidence>